<dbReference type="Proteomes" id="UP000887579">
    <property type="component" value="Unplaced"/>
</dbReference>
<accession>A0AC34GRN9</accession>
<organism evidence="1 2">
    <name type="scientific">Panagrolaimus sp. ES5</name>
    <dbReference type="NCBI Taxonomy" id="591445"/>
    <lineage>
        <taxon>Eukaryota</taxon>
        <taxon>Metazoa</taxon>
        <taxon>Ecdysozoa</taxon>
        <taxon>Nematoda</taxon>
        <taxon>Chromadorea</taxon>
        <taxon>Rhabditida</taxon>
        <taxon>Tylenchina</taxon>
        <taxon>Panagrolaimomorpha</taxon>
        <taxon>Panagrolaimoidea</taxon>
        <taxon>Panagrolaimidae</taxon>
        <taxon>Panagrolaimus</taxon>
    </lineage>
</organism>
<reference evidence="2" key="1">
    <citation type="submission" date="2022-11" db="UniProtKB">
        <authorList>
            <consortium name="WormBaseParasite"/>
        </authorList>
    </citation>
    <scope>IDENTIFICATION</scope>
</reference>
<name>A0AC34GRN9_9BILA</name>
<evidence type="ECO:0000313" key="1">
    <source>
        <dbReference type="Proteomes" id="UP000887579"/>
    </source>
</evidence>
<proteinExistence type="predicted"/>
<dbReference type="WBParaSite" id="ES5_v2.g7256.t1">
    <property type="protein sequence ID" value="ES5_v2.g7256.t1"/>
    <property type="gene ID" value="ES5_v2.g7256"/>
</dbReference>
<evidence type="ECO:0000313" key="2">
    <source>
        <dbReference type="WBParaSite" id="ES5_v2.g7256.t1"/>
    </source>
</evidence>
<protein>
    <submittedName>
        <fullName evidence="2">Cadherin domain-containing protein</fullName>
    </submittedName>
</protein>
<sequence length="1892" mass="211955">MILPQTAEYINENEYVYVHGTDLPKPDDMRYHCLFGGISTSGNWLSSELIRCSIPSRAKPGKHVFNVIPYGSKVYVPNENAKTVHFTFYIPCDSEKCQGNCFGPLCLCNQLQSGQNCENKVQQLQNRTEELKDLWIIKAQEGKIYDVQIPTQSSTAVMKVFSSIPDLDMDPFRHTVSWKFPKGNIIPYNIDAHLIDEKVDLNVRWNLAVEPSYTPLTGKVEKSGINNGYLLKGFIEYAYNRSSSTSHNNVPILLEILSSSNPNAIIESYEITSVSPTAFSHIFYPFSGTTESETYTVRAKHPGKKNDTTNCATWTVKRLKVKPEKQSIKFNNGTVDANYIVNAKAINCQKFDIKVIKPVEFISIDSFDLFGDKATVTFIAANKTELPKITNVTIAFLCDKFSGISVQQQFLSGDNSVADIQISPKSLEFYTSSTTATTFPQYILLKIVINSIPYELDESLITDTNILPFYVVASNPPYLNNPTIYRNGSKIEILLGLSQSWNAANVEEGTLYFPNSKEPLIKLPYRIKPSSNGIELIFTAKGFVTNETNVVYYPLDVSIKDIKGQQLVRRMIYLNGIPPNVTAIIGFVEQNIEDSEFTLEKNVSSNEVLKASSGFRSLIKISRNSKHVSKRDNNYLPPFCNIVKQSVPFFYAVDGYEKNFEGSMDYMVDKRISELDKAVICENESNAFVIPELTSIVYDCAAAKILECRAFYQPIQSCGASWSTIPDDTVSIHVYALFMNLKANCKLSDVDLKTVQALIECISSLDIDCPLAKPSESSVSESAPTTPSPFNSLLNQMKTISSLTQSLHGFFPALSTLESQLIDFPNYMADFLYHFEMAFPASDFTNIRSKNWFDSFYSVISDASESGPAITFTELESFPSWKDGKNLIFRWNETFEELKGEEFSLISPESKESRILLLRKLVEKADKLKSLARHFAAKEPFSMLHDILATIFGRVDSTYSMNATQECAKAIGFVEPGKLRESEEFEVSIVITNVMDKQVLQNLRFQLEMLHSAPTSNQTFVKYRIGPLFYSGGIPSYLSPQKSLTVSWKIHPVFDRRLTEAIKEQPNVILTFDLNNKRKVQRIRIPEITILPDRHLRVFALAFSNVFPRFSESQPFSLSLHVMNSGFSTLKNLKFVEISPWLMETEKQKNANFRINSVSIDGKFVGYLPKVSLKELKSGKTAIISINLTSLGGQSAKFKNCCVNVFVDGQNFPEHFDYKFFFVEEIVNPSTYIISDKEPQNYKANLFYFNPLSANIRNLHQIQLVKEIPSSEEENQQSNKNYYSILATFERLLSPEEMAEAASAEGLKQIESTVYGRIQYPENLKKDQQLVRVYEIGPGGIRRHFIDLNNTWVARKGDVSQLNFIDPHALPPALTSQLTFEFIFAKAEDFNTPFFTQHFYQEQILEDMLIQPLTVIGKVSAHSLEGAKVNYSLVSQDNNNNFVINTKTGEVILVSDSLPSANNQSSLCYNVIVTDLNGRKSAVPFEILLPSKSSNIEKQECNVFQSDTPIVSHEFTGDRSKLRRIEFGNISGTTEFPTSNIGDIVTLSPGKEIGEITEILTMATTFATTLPSSNEGAESFGTISTRMPDDKTATIPSTSIRPITATVEISIQFDPNGNFYTIRPLTTTSNTWEQTMINDVDTVTEKPTTPMQIPTTSSSTQVYILPTEDFEVSATTQAIRMRTTPRIIHETDPDDYLQSITKATIINTVADWYTESNRVSSSEAIYENSTTSKPLISIPSTAATTTTPAMSFTQFLTLRPTTIPKLFPTPPVFTPKPSSRITKPSGTKNTENIFINYMSTTFPSTHSPLPIATRMYLYSTPSLISADLLGQVSSSGFMTSQQPGGNDFSASMIETACRLRTTKPIWAVVCDMAKTAKVEDGSTAEVAEAEQT</sequence>